<sequence>MNRYKKLFKFLNKKKSGAFVPFVTVGDPDPIIFMKIVNTLITSGADAIELGIPFSDPISDGPIIQRSIERAFKSGINLSNCLSMINTIRKNYPYLPLGLLIYSNLIFKKGLNNFYTCCSNLNIDSVLIPDLPLEESKPFCKISAKQKISQIFICPTNADEKLIQNIISKGQGYIYLLSRPGITGIQSNTENDKIEHYDNILHKLIISIKKQKNTLPILQGFGIYTPNQAKKSLLLGTSGIIVGSAIAQIIEENIDHSELILKKLQKFVFSMKRSMKII</sequence>
<evidence type="ECO:0000256" key="3">
    <source>
        <dbReference type="ARBA" id="ARBA00022605"/>
    </source>
</evidence>
<feature type="active site" description="Proton acceptor" evidence="8">
    <location>
        <position position="60"/>
    </location>
</feature>
<proteinExistence type="inferred from homology"/>
<dbReference type="EC" id="4.2.1.20" evidence="8"/>
<evidence type="ECO:0000256" key="4">
    <source>
        <dbReference type="ARBA" id="ARBA00022822"/>
    </source>
</evidence>
<gene>
    <name evidence="8 10" type="primary">trpA</name>
    <name evidence="10" type="ORF">M9405_02075</name>
</gene>
<dbReference type="Gene3D" id="3.20.20.70">
    <property type="entry name" value="Aldolase class I"/>
    <property type="match status" value="1"/>
</dbReference>
<comment type="catalytic activity">
    <reaction evidence="7 8">
        <text>(1S,2R)-1-C-(indol-3-yl)glycerol 3-phosphate + L-serine = D-glyceraldehyde 3-phosphate + L-tryptophan + H2O</text>
        <dbReference type="Rhea" id="RHEA:10532"/>
        <dbReference type="ChEBI" id="CHEBI:15377"/>
        <dbReference type="ChEBI" id="CHEBI:33384"/>
        <dbReference type="ChEBI" id="CHEBI:57912"/>
        <dbReference type="ChEBI" id="CHEBI:58866"/>
        <dbReference type="ChEBI" id="CHEBI:59776"/>
        <dbReference type="EC" id="4.2.1.20"/>
    </reaction>
</comment>
<dbReference type="InterPro" id="IPR011060">
    <property type="entry name" value="RibuloseP-bd_barrel"/>
</dbReference>
<evidence type="ECO:0000256" key="2">
    <source>
        <dbReference type="ARBA" id="ARBA00011270"/>
    </source>
</evidence>
<keyword evidence="11" id="KW-1185">Reference proteome</keyword>
<dbReference type="PANTHER" id="PTHR43406">
    <property type="entry name" value="TRYPTOPHAN SYNTHASE, ALPHA CHAIN"/>
    <property type="match status" value="1"/>
</dbReference>
<protein>
    <recommendedName>
        <fullName evidence="8">Tryptophan synthase alpha chain</fullName>
        <ecNumber evidence="8">4.2.1.20</ecNumber>
    </recommendedName>
</protein>
<comment type="function">
    <text evidence="8">The alpha subunit is responsible for the aldol cleavage of indoleglycerol phosphate to indole and glyceraldehyde 3-phosphate.</text>
</comment>
<dbReference type="SUPFAM" id="SSF51366">
    <property type="entry name" value="Ribulose-phoshate binding barrel"/>
    <property type="match status" value="1"/>
</dbReference>
<dbReference type="InterPro" id="IPR013785">
    <property type="entry name" value="Aldolase_TIM"/>
</dbReference>
<comment type="pathway">
    <text evidence="1 8">Amino-acid biosynthesis; L-tryptophan biosynthesis; L-tryptophan from chorismate: step 5/5.</text>
</comment>
<evidence type="ECO:0000313" key="11">
    <source>
        <dbReference type="Proteomes" id="UP001056834"/>
    </source>
</evidence>
<dbReference type="CDD" id="cd04724">
    <property type="entry name" value="Tryptophan_synthase_alpha"/>
    <property type="match status" value="1"/>
</dbReference>
<keyword evidence="5 8" id="KW-0057">Aromatic amino acid biosynthesis</keyword>
<reference evidence="10" key="1">
    <citation type="submission" date="2022-05" db="EMBL/GenBank/DDBJ databases">
        <title>Impact of host demography and evolutionary history on endosymbiont molecular evolution: a test in carpenter ants (Genus Camponotus) and their Blochmannia endosymbionts.</title>
        <authorList>
            <person name="Manthey J.D."/>
            <person name="Giron J.C."/>
            <person name="Hruska J.P."/>
        </authorList>
    </citation>
    <scope>NUCLEOTIDE SEQUENCE</scope>
    <source>
        <strain evidence="10">C-006</strain>
    </source>
</reference>
<comment type="similarity">
    <text evidence="8 9">Belongs to the TrpA family.</text>
</comment>
<dbReference type="NCBIfam" id="TIGR00262">
    <property type="entry name" value="trpA"/>
    <property type="match status" value="1"/>
</dbReference>
<evidence type="ECO:0000256" key="5">
    <source>
        <dbReference type="ARBA" id="ARBA00023141"/>
    </source>
</evidence>
<dbReference type="GO" id="GO:0004834">
    <property type="term" value="F:tryptophan synthase activity"/>
    <property type="evidence" value="ECO:0007669"/>
    <property type="project" value="UniProtKB-EC"/>
</dbReference>
<dbReference type="Pfam" id="PF00290">
    <property type="entry name" value="Trp_syntA"/>
    <property type="match status" value="1"/>
</dbReference>
<keyword evidence="4 8" id="KW-0822">Tryptophan biosynthesis</keyword>
<dbReference type="PROSITE" id="PS00167">
    <property type="entry name" value="TRP_SYNTHASE_ALPHA"/>
    <property type="match status" value="1"/>
</dbReference>
<evidence type="ECO:0000313" key="10">
    <source>
        <dbReference type="EMBL" id="URJ24929.1"/>
    </source>
</evidence>
<dbReference type="PANTHER" id="PTHR43406:SF1">
    <property type="entry name" value="TRYPTOPHAN SYNTHASE ALPHA CHAIN, CHLOROPLASTIC"/>
    <property type="match status" value="1"/>
</dbReference>
<organism evidence="10 11">
    <name type="scientific">Candidatus Blochmannia ocreatus</name>
    <name type="common">nom. nud.</name>
    <dbReference type="NCBI Taxonomy" id="251538"/>
    <lineage>
        <taxon>Bacteria</taxon>
        <taxon>Pseudomonadati</taxon>
        <taxon>Pseudomonadota</taxon>
        <taxon>Gammaproteobacteria</taxon>
        <taxon>Enterobacterales</taxon>
        <taxon>Enterobacteriaceae</taxon>
        <taxon>ant endosymbionts</taxon>
        <taxon>Candidatus Blochmanniella</taxon>
    </lineage>
</organism>
<keyword evidence="6 8" id="KW-0456">Lyase</keyword>
<comment type="subunit">
    <text evidence="2 8">Tetramer of two alpha and two beta chains.</text>
</comment>
<evidence type="ECO:0000256" key="8">
    <source>
        <dbReference type="HAMAP-Rule" id="MF_00131"/>
    </source>
</evidence>
<name>A0ABY4SSH4_9ENTR</name>
<evidence type="ECO:0000256" key="7">
    <source>
        <dbReference type="ARBA" id="ARBA00049047"/>
    </source>
</evidence>
<dbReference type="InterPro" id="IPR018204">
    <property type="entry name" value="Trp_synthase_alpha_AS"/>
</dbReference>
<dbReference type="EMBL" id="CP097762">
    <property type="protein sequence ID" value="URJ24929.1"/>
    <property type="molecule type" value="Genomic_DNA"/>
</dbReference>
<evidence type="ECO:0000256" key="9">
    <source>
        <dbReference type="RuleBase" id="RU003662"/>
    </source>
</evidence>
<keyword evidence="3 8" id="KW-0028">Amino-acid biosynthesis</keyword>
<feature type="active site" description="Proton acceptor" evidence="8">
    <location>
        <position position="49"/>
    </location>
</feature>
<dbReference type="HAMAP" id="MF_00131">
    <property type="entry name" value="Trp_synth_alpha"/>
    <property type="match status" value="1"/>
</dbReference>
<evidence type="ECO:0000256" key="6">
    <source>
        <dbReference type="ARBA" id="ARBA00023239"/>
    </source>
</evidence>
<dbReference type="Proteomes" id="UP001056834">
    <property type="component" value="Chromosome"/>
</dbReference>
<dbReference type="InterPro" id="IPR002028">
    <property type="entry name" value="Trp_synthase_suA"/>
</dbReference>
<evidence type="ECO:0000256" key="1">
    <source>
        <dbReference type="ARBA" id="ARBA00004733"/>
    </source>
</evidence>
<accession>A0ABY4SSH4</accession>
<dbReference type="RefSeq" id="WP_250223060.1">
    <property type="nucleotide sequence ID" value="NZ_CP097762.1"/>
</dbReference>